<evidence type="ECO:0000313" key="16">
    <source>
        <dbReference type="Proteomes" id="UP000245627"/>
    </source>
</evidence>
<dbReference type="PROSITE" id="PS50893">
    <property type="entry name" value="ABC_TRANSPORTER_2"/>
    <property type="match status" value="1"/>
</dbReference>
<evidence type="ECO:0000256" key="2">
    <source>
        <dbReference type="ARBA" id="ARBA00022448"/>
    </source>
</evidence>
<evidence type="ECO:0000256" key="5">
    <source>
        <dbReference type="ARBA" id="ARBA00022741"/>
    </source>
</evidence>
<dbReference type="GO" id="GO:0005886">
    <property type="term" value="C:plasma membrane"/>
    <property type="evidence" value="ECO:0007669"/>
    <property type="project" value="UniProtKB-SubCell"/>
</dbReference>
<evidence type="ECO:0000259" key="12">
    <source>
        <dbReference type="PROSITE" id="PS50893"/>
    </source>
</evidence>
<keyword evidence="9 11" id="KW-0472">Membrane</keyword>
<dbReference type="CDD" id="cd02418">
    <property type="entry name" value="Peptidase_C39B"/>
    <property type="match status" value="1"/>
</dbReference>
<feature type="transmembrane region" description="Helical" evidence="11">
    <location>
        <begin position="206"/>
        <end position="231"/>
    </location>
</feature>
<dbReference type="GO" id="GO:0015031">
    <property type="term" value="P:protein transport"/>
    <property type="evidence" value="ECO:0007669"/>
    <property type="project" value="UniProtKB-KW"/>
</dbReference>
<comment type="subcellular location">
    <subcellularLocation>
        <location evidence="1">Cell membrane</location>
        <topology evidence="1">Multi-pass membrane protein</topology>
    </subcellularLocation>
</comment>
<proteinExistence type="predicted"/>
<dbReference type="InterPro" id="IPR017871">
    <property type="entry name" value="ABC_transporter-like_CS"/>
</dbReference>
<dbReference type="AlphaFoldDB" id="A0A2T8HG43"/>
<dbReference type="InterPro" id="IPR003593">
    <property type="entry name" value="AAA+_ATPase"/>
</dbReference>
<dbReference type="OrthoDB" id="9760358at2"/>
<dbReference type="Proteomes" id="UP000245627">
    <property type="component" value="Unassembled WGS sequence"/>
</dbReference>
<dbReference type="PROSITE" id="PS50929">
    <property type="entry name" value="ABC_TM1F"/>
    <property type="match status" value="1"/>
</dbReference>
<dbReference type="Pfam" id="PF00664">
    <property type="entry name" value="ABC_membrane"/>
    <property type="match status" value="1"/>
</dbReference>
<evidence type="ECO:0000256" key="4">
    <source>
        <dbReference type="ARBA" id="ARBA00022692"/>
    </source>
</evidence>
<keyword evidence="16" id="KW-1185">Reference proteome</keyword>
<dbReference type="SUPFAM" id="SSF90123">
    <property type="entry name" value="ABC transporter transmembrane region"/>
    <property type="match status" value="1"/>
</dbReference>
<keyword evidence="4 11" id="KW-0812">Transmembrane</keyword>
<keyword evidence="3" id="KW-1003">Cell membrane</keyword>
<evidence type="ECO:0000256" key="11">
    <source>
        <dbReference type="SAM" id="Phobius"/>
    </source>
</evidence>
<dbReference type="Gene3D" id="3.90.70.10">
    <property type="entry name" value="Cysteine proteinases"/>
    <property type="match status" value="1"/>
</dbReference>
<dbReference type="Gene3D" id="3.40.50.300">
    <property type="entry name" value="P-loop containing nucleotide triphosphate hydrolases"/>
    <property type="match status" value="1"/>
</dbReference>
<evidence type="ECO:0000259" key="13">
    <source>
        <dbReference type="PROSITE" id="PS50929"/>
    </source>
</evidence>
<dbReference type="InterPro" id="IPR011527">
    <property type="entry name" value="ABC1_TM_dom"/>
</dbReference>
<evidence type="ECO:0000259" key="14">
    <source>
        <dbReference type="PROSITE" id="PS50990"/>
    </source>
</evidence>
<evidence type="ECO:0000256" key="6">
    <source>
        <dbReference type="ARBA" id="ARBA00022840"/>
    </source>
</evidence>
<comment type="caution">
    <text evidence="15">The sequence shown here is derived from an EMBL/GenBank/DDBJ whole genome shotgun (WGS) entry which is preliminary data.</text>
</comment>
<sequence length="729" mass="83238">MFKKYFFYNQHDLADCGPACLKMICRHHGSDVPLEYLREKCYIGKDGVSLLNISKAAEDIGFRTFMAYIDIETLVNDCPLPAILHWNQDHFIVLYEIQKKKYFRIADPAHGIVKIDLETFKRSWVSTADMRGTVLLLEPTHSLNAPHKNTDEFKPYKFLLRYIKPYRRSIIQLIFGMIIASIISLILPFTTKILIDEGLNKNNISILYLILISQFALFIGSTLIELIRGWLLLHVNTRISLNIISDFLIQLLKLPIHFFDTKAVGDLSQRINDHHRIDSFLTGTAISTIFSVLNIIIFSSILAFFNITIFATFFILTLLGVLWVFLFQKRRKRLDYKRFARNRDNQDKLYEMIVGMQEVKLYGSEIAKRWEWERLQIKFFKLNISTLALEQWQSTGFNFLTSFKNIIISFLAATQVLEGNLSLGTLLSISYIIGQTNGPISQLISFIQGFQDAKLSMNRLLEVHHKKGEEDNKEIDHRIDQVEHQDLNIENVSFHYNGPDSPKVLNNITVRIPKGKVTAIVGTSGSGKSTLLKLLLGFYEPISGNVMIGKTNLKRISPKLWRSACGTVMQDGFIFFDTITRNIAVDGLPIDEEKMENAIKIANLSEFINRLPLGFTTKIGSSGVGLSGGQKQRILIARSVYKDPTYLFFDEATSSLDANNERQIINKLDTFFRKKTVVIIAHRLSTVKNADQIIVLKDGEIVEIGDHLTLSKLKGNYYELVKNQLELGS</sequence>
<evidence type="ECO:0000256" key="10">
    <source>
        <dbReference type="ARBA" id="ARBA00043264"/>
    </source>
</evidence>
<gene>
    <name evidence="15" type="ORF">DC487_15050</name>
</gene>
<evidence type="ECO:0000256" key="7">
    <source>
        <dbReference type="ARBA" id="ARBA00022927"/>
    </source>
</evidence>
<feature type="transmembrane region" description="Helical" evidence="11">
    <location>
        <begin position="307"/>
        <end position="327"/>
    </location>
</feature>
<evidence type="ECO:0000256" key="3">
    <source>
        <dbReference type="ARBA" id="ARBA00022475"/>
    </source>
</evidence>
<feature type="domain" description="ABC transmembrane type-1" evidence="13">
    <location>
        <begin position="171"/>
        <end position="452"/>
    </location>
</feature>
<evidence type="ECO:0000256" key="1">
    <source>
        <dbReference type="ARBA" id="ARBA00004651"/>
    </source>
</evidence>
<dbReference type="InterPro" id="IPR036640">
    <property type="entry name" value="ABC1_TM_sf"/>
</dbReference>
<dbReference type="CDD" id="cd18571">
    <property type="entry name" value="ABC_6TM_peptidase_like"/>
    <property type="match status" value="1"/>
</dbReference>
<dbReference type="InterPro" id="IPR005074">
    <property type="entry name" value="Peptidase_C39"/>
</dbReference>
<dbReference type="PANTHER" id="PTHR24221">
    <property type="entry name" value="ATP-BINDING CASSETTE SUB-FAMILY B"/>
    <property type="match status" value="1"/>
</dbReference>
<keyword evidence="10" id="KW-0080">Bacteriocin transport</keyword>
<dbReference type="SUPFAM" id="SSF52540">
    <property type="entry name" value="P-loop containing nucleoside triphosphate hydrolases"/>
    <property type="match status" value="1"/>
</dbReference>
<dbReference type="PROSITE" id="PS50990">
    <property type="entry name" value="PEPTIDASE_C39"/>
    <property type="match status" value="1"/>
</dbReference>
<accession>A0A2T8HG43</accession>
<dbReference type="RefSeq" id="WP_116776793.1">
    <property type="nucleotide sequence ID" value="NZ_QDKG01000006.1"/>
</dbReference>
<dbReference type="InterPro" id="IPR003439">
    <property type="entry name" value="ABC_transporter-like_ATP-bd"/>
</dbReference>
<keyword evidence="5" id="KW-0547">Nucleotide-binding</keyword>
<dbReference type="EMBL" id="QDKG01000006">
    <property type="protein sequence ID" value="PVH24395.1"/>
    <property type="molecule type" value="Genomic_DNA"/>
</dbReference>
<feature type="transmembrane region" description="Helical" evidence="11">
    <location>
        <begin position="280"/>
        <end position="301"/>
    </location>
</feature>
<dbReference type="GO" id="GO:0043213">
    <property type="term" value="P:bacteriocin transport"/>
    <property type="evidence" value="ECO:0007669"/>
    <property type="project" value="UniProtKB-KW"/>
</dbReference>
<reference evidence="15 16" key="1">
    <citation type="submission" date="2018-04" db="EMBL/GenBank/DDBJ databases">
        <title>Sphingobacterium cortibacter sp. nov.</title>
        <authorList>
            <person name="Li Y."/>
        </authorList>
    </citation>
    <scope>NUCLEOTIDE SEQUENCE [LARGE SCALE GENOMIC DNA]</scope>
    <source>
        <strain evidence="15 16">2c-3</strain>
    </source>
</reference>
<dbReference type="GO" id="GO:0034040">
    <property type="term" value="F:ATPase-coupled lipid transmembrane transporter activity"/>
    <property type="evidence" value="ECO:0007669"/>
    <property type="project" value="TreeGrafter"/>
</dbReference>
<dbReference type="Pfam" id="PF00005">
    <property type="entry name" value="ABC_tran"/>
    <property type="match status" value="1"/>
</dbReference>
<protein>
    <submittedName>
        <fullName evidence="15">ABC transporter ATP-binding protein</fullName>
    </submittedName>
</protein>
<evidence type="ECO:0000256" key="9">
    <source>
        <dbReference type="ARBA" id="ARBA00023136"/>
    </source>
</evidence>
<dbReference type="PROSITE" id="PS00211">
    <property type="entry name" value="ABC_TRANSPORTER_1"/>
    <property type="match status" value="1"/>
</dbReference>
<dbReference type="SMART" id="SM00382">
    <property type="entry name" value="AAA"/>
    <property type="match status" value="1"/>
</dbReference>
<dbReference type="GO" id="GO:0016887">
    <property type="term" value="F:ATP hydrolysis activity"/>
    <property type="evidence" value="ECO:0007669"/>
    <property type="project" value="InterPro"/>
</dbReference>
<keyword evidence="2" id="KW-0813">Transport</keyword>
<feature type="domain" description="ABC transporter" evidence="12">
    <location>
        <begin position="487"/>
        <end position="723"/>
    </location>
</feature>
<feature type="transmembrane region" description="Helical" evidence="11">
    <location>
        <begin position="170"/>
        <end position="194"/>
    </location>
</feature>
<feature type="domain" description="Peptidase C39" evidence="14">
    <location>
        <begin position="10"/>
        <end position="131"/>
    </location>
</feature>
<dbReference type="Pfam" id="PF03412">
    <property type="entry name" value="Peptidase_C39"/>
    <property type="match status" value="1"/>
</dbReference>
<dbReference type="InterPro" id="IPR039421">
    <property type="entry name" value="Type_1_exporter"/>
</dbReference>
<dbReference type="GO" id="GO:0006508">
    <property type="term" value="P:proteolysis"/>
    <property type="evidence" value="ECO:0007669"/>
    <property type="project" value="InterPro"/>
</dbReference>
<dbReference type="PANTHER" id="PTHR24221:SF654">
    <property type="entry name" value="ATP-BINDING CASSETTE SUB-FAMILY B MEMBER 6"/>
    <property type="match status" value="1"/>
</dbReference>
<name>A0A2T8HG43_9SPHI</name>
<dbReference type="Gene3D" id="1.20.1560.10">
    <property type="entry name" value="ABC transporter type 1, transmembrane domain"/>
    <property type="match status" value="1"/>
</dbReference>
<keyword evidence="6 15" id="KW-0067">ATP-binding</keyword>
<keyword evidence="8 11" id="KW-1133">Transmembrane helix</keyword>
<keyword evidence="7" id="KW-0653">Protein transport</keyword>
<dbReference type="InterPro" id="IPR027417">
    <property type="entry name" value="P-loop_NTPase"/>
</dbReference>
<dbReference type="FunFam" id="3.40.50.300:FF:000299">
    <property type="entry name" value="ABC transporter ATP-binding protein/permease"/>
    <property type="match status" value="1"/>
</dbReference>
<dbReference type="GO" id="GO:0005524">
    <property type="term" value="F:ATP binding"/>
    <property type="evidence" value="ECO:0007669"/>
    <property type="project" value="UniProtKB-KW"/>
</dbReference>
<evidence type="ECO:0000313" key="15">
    <source>
        <dbReference type="EMBL" id="PVH24395.1"/>
    </source>
</evidence>
<evidence type="ECO:0000256" key="8">
    <source>
        <dbReference type="ARBA" id="ARBA00022989"/>
    </source>
</evidence>
<organism evidence="15 16">
    <name type="scientific">Sphingobacterium corticibacter</name>
    <dbReference type="NCBI Taxonomy" id="2171749"/>
    <lineage>
        <taxon>Bacteria</taxon>
        <taxon>Pseudomonadati</taxon>
        <taxon>Bacteroidota</taxon>
        <taxon>Sphingobacteriia</taxon>
        <taxon>Sphingobacteriales</taxon>
        <taxon>Sphingobacteriaceae</taxon>
        <taxon>Sphingobacterium</taxon>
    </lineage>
</organism>
<dbReference type="GO" id="GO:0008233">
    <property type="term" value="F:peptidase activity"/>
    <property type="evidence" value="ECO:0007669"/>
    <property type="project" value="InterPro"/>
</dbReference>
<dbReference type="GO" id="GO:0140359">
    <property type="term" value="F:ABC-type transporter activity"/>
    <property type="evidence" value="ECO:0007669"/>
    <property type="project" value="InterPro"/>
</dbReference>